<keyword evidence="1" id="KW-0805">Transcription regulation</keyword>
<dbReference type="InterPro" id="IPR009057">
    <property type="entry name" value="Homeodomain-like_sf"/>
</dbReference>
<feature type="DNA-binding region" description="H-T-H motif" evidence="4">
    <location>
        <begin position="42"/>
        <end position="61"/>
    </location>
</feature>
<evidence type="ECO:0000259" key="5">
    <source>
        <dbReference type="PROSITE" id="PS50977"/>
    </source>
</evidence>
<feature type="domain" description="HTH tetR-type" evidence="5">
    <location>
        <begin position="19"/>
        <end position="79"/>
    </location>
</feature>
<dbReference type="AlphaFoldDB" id="A0A2Z5G2F7"/>
<dbReference type="InterPro" id="IPR036271">
    <property type="entry name" value="Tet_transcr_reg_TetR-rel_C_sf"/>
</dbReference>
<dbReference type="PANTHER" id="PTHR30055:SF148">
    <property type="entry name" value="TETR-FAMILY TRANSCRIPTIONAL REGULATOR"/>
    <property type="match status" value="1"/>
</dbReference>
<keyword evidence="3" id="KW-0804">Transcription</keyword>
<dbReference type="Gene3D" id="1.10.357.10">
    <property type="entry name" value="Tetracycline Repressor, domain 2"/>
    <property type="match status" value="1"/>
</dbReference>
<dbReference type="InterPro" id="IPR011075">
    <property type="entry name" value="TetR_C"/>
</dbReference>
<dbReference type="InterPro" id="IPR001647">
    <property type="entry name" value="HTH_TetR"/>
</dbReference>
<dbReference type="PRINTS" id="PR00455">
    <property type="entry name" value="HTHTETR"/>
</dbReference>
<sequence length="200" mass="22472">MESDQTEPRAAGGGRPRSPRIHKAILKAAVDLVLERGFRAISMDDIATRAEVGRMTIYRRWCNKAAIIMDAFVARVDPGTLFVPARSYTESIRLQMRSMARLFRGKDGALIRTLLAEAQFDARLAIELRDRWTMPRRKMAVAYFEQGIAGGFLRADVDPNAMIDILYAPLYYRLQMGTGPLSDAYVDEVFDHAMKGLGRG</sequence>
<gene>
    <name evidence="6" type="ORF">ACPOL_3999</name>
</gene>
<accession>A0A2Z5G2F7</accession>
<dbReference type="GO" id="GO:0003700">
    <property type="term" value="F:DNA-binding transcription factor activity"/>
    <property type="evidence" value="ECO:0007669"/>
    <property type="project" value="TreeGrafter"/>
</dbReference>
<evidence type="ECO:0000313" key="6">
    <source>
        <dbReference type="EMBL" id="AXC13278.1"/>
    </source>
</evidence>
<protein>
    <submittedName>
        <fullName evidence="6">Transcriptional regulator, TetR family</fullName>
    </submittedName>
</protein>
<dbReference type="SUPFAM" id="SSF48498">
    <property type="entry name" value="Tetracyclin repressor-like, C-terminal domain"/>
    <property type="match status" value="1"/>
</dbReference>
<dbReference type="PROSITE" id="PS50977">
    <property type="entry name" value="HTH_TETR_2"/>
    <property type="match status" value="1"/>
</dbReference>
<evidence type="ECO:0000313" key="7">
    <source>
        <dbReference type="Proteomes" id="UP000253606"/>
    </source>
</evidence>
<dbReference type="InterPro" id="IPR050109">
    <property type="entry name" value="HTH-type_TetR-like_transc_reg"/>
</dbReference>
<dbReference type="SUPFAM" id="SSF46689">
    <property type="entry name" value="Homeodomain-like"/>
    <property type="match status" value="1"/>
</dbReference>
<proteinExistence type="predicted"/>
<dbReference type="RefSeq" id="WP_161557429.1">
    <property type="nucleotide sequence ID" value="NZ_CP030840.1"/>
</dbReference>
<name>A0A2Z5G2F7_9BACT</name>
<evidence type="ECO:0000256" key="2">
    <source>
        <dbReference type="ARBA" id="ARBA00023125"/>
    </source>
</evidence>
<evidence type="ECO:0000256" key="3">
    <source>
        <dbReference type="ARBA" id="ARBA00023163"/>
    </source>
</evidence>
<keyword evidence="2 4" id="KW-0238">DNA-binding</keyword>
<dbReference type="Pfam" id="PF16859">
    <property type="entry name" value="TetR_C_11"/>
    <property type="match status" value="1"/>
</dbReference>
<dbReference type="KEGG" id="abas:ACPOL_3999"/>
<dbReference type="PANTHER" id="PTHR30055">
    <property type="entry name" value="HTH-TYPE TRANSCRIPTIONAL REGULATOR RUTR"/>
    <property type="match status" value="1"/>
</dbReference>
<evidence type="ECO:0000256" key="4">
    <source>
        <dbReference type="PROSITE-ProRule" id="PRU00335"/>
    </source>
</evidence>
<dbReference type="Proteomes" id="UP000253606">
    <property type="component" value="Chromosome"/>
</dbReference>
<organism evidence="6 7">
    <name type="scientific">Acidisarcina polymorpha</name>
    <dbReference type="NCBI Taxonomy" id="2211140"/>
    <lineage>
        <taxon>Bacteria</taxon>
        <taxon>Pseudomonadati</taxon>
        <taxon>Acidobacteriota</taxon>
        <taxon>Terriglobia</taxon>
        <taxon>Terriglobales</taxon>
        <taxon>Acidobacteriaceae</taxon>
        <taxon>Acidisarcina</taxon>
    </lineage>
</organism>
<evidence type="ECO:0000256" key="1">
    <source>
        <dbReference type="ARBA" id="ARBA00023015"/>
    </source>
</evidence>
<dbReference type="EMBL" id="CP030840">
    <property type="protein sequence ID" value="AXC13278.1"/>
    <property type="molecule type" value="Genomic_DNA"/>
</dbReference>
<reference evidence="6 7" key="1">
    <citation type="journal article" date="2018" name="Front. Microbiol.">
        <title>Hydrolytic Capabilities as a Key to Environmental Success: Chitinolytic and Cellulolytic Acidobacteria From Acidic Sub-arctic Soils and Boreal Peatlands.</title>
        <authorList>
            <person name="Belova S.E."/>
            <person name="Ravin N.V."/>
            <person name="Pankratov T.A."/>
            <person name="Rakitin A.L."/>
            <person name="Ivanova A.A."/>
            <person name="Beletsky A.V."/>
            <person name="Mardanov A.V."/>
            <person name="Sinninghe Damste J.S."/>
            <person name="Dedysh S.N."/>
        </authorList>
    </citation>
    <scope>NUCLEOTIDE SEQUENCE [LARGE SCALE GENOMIC DNA]</scope>
    <source>
        <strain evidence="6 7">SBC82</strain>
    </source>
</reference>
<keyword evidence="7" id="KW-1185">Reference proteome</keyword>
<dbReference type="Gene3D" id="1.10.10.60">
    <property type="entry name" value="Homeodomain-like"/>
    <property type="match status" value="1"/>
</dbReference>
<dbReference type="Pfam" id="PF00440">
    <property type="entry name" value="TetR_N"/>
    <property type="match status" value="1"/>
</dbReference>
<dbReference type="GO" id="GO:0000976">
    <property type="term" value="F:transcription cis-regulatory region binding"/>
    <property type="evidence" value="ECO:0007669"/>
    <property type="project" value="TreeGrafter"/>
</dbReference>